<evidence type="ECO:0000313" key="2">
    <source>
        <dbReference type="EMBL" id="CAF4881357.1"/>
    </source>
</evidence>
<dbReference type="AlphaFoldDB" id="A0A821TXR4"/>
<evidence type="ECO:0000256" key="1">
    <source>
        <dbReference type="SAM" id="MobiDB-lite"/>
    </source>
</evidence>
<dbReference type="Proteomes" id="UP000663880">
    <property type="component" value="Unassembled WGS sequence"/>
</dbReference>
<organism evidence="2 3">
    <name type="scientific">Pieris macdunnoughi</name>
    <dbReference type="NCBI Taxonomy" id="345717"/>
    <lineage>
        <taxon>Eukaryota</taxon>
        <taxon>Metazoa</taxon>
        <taxon>Ecdysozoa</taxon>
        <taxon>Arthropoda</taxon>
        <taxon>Hexapoda</taxon>
        <taxon>Insecta</taxon>
        <taxon>Pterygota</taxon>
        <taxon>Neoptera</taxon>
        <taxon>Endopterygota</taxon>
        <taxon>Lepidoptera</taxon>
        <taxon>Glossata</taxon>
        <taxon>Ditrysia</taxon>
        <taxon>Papilionoidea</taxon>
        <taxon>Pieridae</taxon>
        <taxon>Pierinae</taxon>
        <taxon>Pieris</taxon>
    </lineage>
</organism>
<reference evidence="2" key="1">
    <citation type="submission" date="2021-02" db="EMBL/GenBank/DDBJ databases">
        <authorList>
            <person name="Steward A R."/>
        </authorList>
    </citation>
    <scope>NUCLEOTIDE SEQUENCE</scope>
</reference>
<sequence length="197" mass="22997">MLTLAVHLSAALIENVTVSENISNDIKEVETRRKRDKHRELSTSSSEGFRKSDGSSKDEHESLDISPSSTSSSEKKEPSQIVQRTERMLYFYLNCYRRKWHRKCTPCPEDMVKKWKNPSIQWICGAYQRARRTFKSLCMMHYRNCQDGTMFVKIHDNRCANDTGRDQPYNIHFFYDYNVKSRSSKSSDSTIESSISV</sequence>
<accession>A0A821TXR4</accession>
<dbReference type="OrthoDB" id="7493181at2759"/>
<keyword evidence="3" id="KW-1185">Reference proteome</keyword>
<name>A0A821TXR4_9NEOP</name>
<proteinExistence type="predicted"/>
<feature type="compositionally biased region" description="Basic and acidic residues" evidence="1">
    <location>
        <begin position="48"/>
        <end position="63"/>
    </location>
</feature>
<protein>
    <submittedName>
        <fullName evidence="2">Uncharacterized protein</fullName>
    </submittedName>
</protein>
<feature type="compositionally biased region" description="Basic and acidic residues" evidence="1">
    <location>
        <begin position="27"/>
        <end position="41"/>
    </location>
</feature>
<evidence type="ECO:0000313" key="3">
    <source>
        <dbReference type="Proteomes" id="UP000663880"/>
    </source>
</evidence>
<gene>
    <name evidence="2" type="ORF">PMACD_LOCUS9640</name>
</gene>
<comment type="caution">
    <text evidence="2">The sequence shown here is derived from an EMBL/GenBank/DDBJ whole genome shotgun (WGS) entry which is preliminary data.</text>
</comment>
<dbReference type="EMBL" id="CAJOBZ010000027">
    <property type="protein sequence ID" value="CAF4881357.1"/>
    <property type="molecule type" value="Genomic_DNA"/>
</dbReference>
<feature type="region of interest" description="Disordered" evidence="1">
    <location>
        <begin position="27"/>
        <end position="81"/>
    </location>
</feature>